<accession>A0ABV8UKJ0</accession>
<proteinExistence type="inferred from homology"/>
<comment type="function">
    <text evidence="9">Part of the tripartite ATP-independent periplasmic (TRAP) transport system.</text>
</comment>
<dbReference type="Proteomes" id="UP001595799">
    <property type="component" value="Unassembled WGS sequence"/>
</dbReference>
<organism evidence="11 12">
    <name type="scientific">Fodinicurvata halophila</name>
    <dbReference type="NCBI Taxonomy" id="1419723"/>
    <lineage>
        <taxon>Bacteria</taxon>
        <taxon>Pseudomonadati</taxon>
        <taxon>Pseudomonadota</taxon>
        <taxon>Alphaproteobacteria</taxon>
        <taxon>Rhodospirillales</taxon>
        <taxon>Rhodovibrionaceae</taxon>
        <taxon>Fodinicurvata</taxon>
    </lineage>
</organism>
<evidence type="ECO:0000256" key="2">
    <source>
        <dbReference type="ARBA" id="ARBA00022448"/>
    </source>
</evidence>
<keyword evidence="2 9" id="KW-0813">Transport</keyword>
<feature type="domain" description="Tripartite ATP-independent periplasmic transporters DctQ component" evidence="10">
    <location>
        <begin position="26"/>
        <end position="157"/>
    </location>
</feature>
<comment type="subunit">
    <text evidence="9">The complex comprises the extracytoplasmic solute receptor protein and the two transmembrane proteins.</text>
</comment>
<keyword evidence="12" id="KW-1185">Reference proteome</keyword>
<name>A0ABV8UKJ0_9PROT</name>
<feature type="transmembrane region" description="Helical" evidence="9">
    <location>
        <begin position="50"/>
        <end position="68"/>
    </location>
</feature>
<keyword evidence="6 9" id="KW-1133">Transmembrane helix</keyword>
<dbReference type="InterPro" id="IPR055348">
    <property type="entry name" value="DctQ"/>
</dbReference>
<comment type="similarity">
    <text evidence="8 9">Belongs to the TRAP transporter small permease family.</text>
</comment>
<dbReference type="PANTHER" id="PTHR35011">
    <property type="entry name" value="2,3-DIKETO-L-GULONATE TRAP TRANSPORTER SMALL PERMEASE PROTEIN YIAM"/>
    <property type="match status" value="1"/>
</dbReference>
<reference evidence="12" key="1">
    <citation type="journal article" date="2019" name="Int. J. Syst. Evol. Microbiol.">
        <title>The Global Catalogue of Microorganisms (GCM) 10K type strain sequencing project: providing services to taxonomists for standard genome sequencing and annotation.</title>
        <authorList>
            <consortium name="The Broad Institute Genomics Platform"/>
            <consortium name="The Broad Institute Genome Sequencing Center for Infectious Disease"/>
            <person name="Wu L."/>
            <person name="Ma J."/>
        </authorList>
    </citation>
    <scope>NUCLEOTIDE SEQUENCE [LARGE SCALE GENOMIC DNA]</scope>
    <source>
        <strain evidence="12">CECT 8472</strain>
    </source>
</reference>
<dbReference type="EMBL" id="JBHSCW010000003">
    <property type="protein sequence ID" value="MFC4351554.1"/>
    <property type="molecule type" value="Genomic_DNA"/>
</dbReference>
<evidence type="ECO:0000256" key="7">
    <source>
        <dbReference type="ARBA" id="ARBA00023136"/>
    </source>
</evidence>
<protein>
    <recommendedName>
        <fullName evidence="9">TRAP transporter small permease protein</fullName>
    </recommendedName>
</protein>
<comment type="subcellular location">
    <subcellularLocation>
        <location evidence="1 9">Cell inner membrane</location>
        <topology evidence="1 9">Multi-pass membrane protein</topology>
    </subcellularLocation>
</comment>
<feature type="transmembrane region" description="Helical" evidence="9">
    <location>
        <begin position="89"/>
        <end position="110"/>
    </location>
</feature>
<feature type="transmembrane region" description="Helical" evidence="9">
    <location>
        <begin position="12"/>
        <end position="38"/>
    </location>
</feature>
<gene>
    <name evidence="11" type="ORF">ACFOW6_08380</name>
</gene>
<evidence type="ECO:0000313" key="11">
    <source>
        <dbReference type="EMBL" id="MFC4351554.1"/>
    </source>
</evidence>
<evidence type="ECO:0000256" key="8">
    <source>
        <dbReference type="ARBA" id="ARBA00038436"/>
    </source>
</evidence>
<keyword evidence="5 9" id="KW-0812">Transmembrane</keyword>
<evidence type="ECO:0000256" key="9">
    <source>
        <dbReference type="RuleBase" id="RU369079"/>
    </source>
</evidence>
<evidence type="ECO:0000259" key="10">
    <source>
        <dbReference type="Pfam" id="PF04290"/>
    </source>
</evidence>
<evidence type="ECO:0000313" key="12">
    <source>
        <dbReference type="Proteomes" id="UP001595799"/>
    </source>
</evidence>
<keyword evidence="4 9" id="KW-0997">Cell inner membrane</keyword>
<keyword evidence="3" id="KW-1003">Cell membrane</keyword>
<evidence type="ECO:0000256" key="5">
    <source>
        <dbReference type="ARBA" id="ARBA00022692"/>
    </source>
</evidence>
<dbReference type="Pfam" id="PF04290">
    <property type="entry name" value="DctQ"/>
    <property type="match status" value="1"/>
</dbReference>
<feature type="transmembrane region" description="Helical" evidence="9">
    <location>
        <begin position="130"/>
        <end position="153"/>
    </location>
</feature>
<evidence type="ECO:0000256" key="4">
    <source>
        <dbReference type="ARBA" id="ARBA00022519"/>
    </source>
</evidence>
<evidence type="ECO:0000256" key="3">
    <source>
        <dbReference type="ARBA" id="ARBA00022475"/>
    </source>
</evidence>
<evidence type="ECO:0000256" key="1">
    <source>
        <dbReference type="ARBA" id="ARBA00004429"/>
    </source>
</evidence>
<dbReference type="RefSeq" id="WP_382421882.1">
    <property type="nucleotide sequence ID" value="NZ_JBHSCW010000003.1"/>
</dbReference>
<evidence type="ECO:0000256" key="6">
    <source>
        <dbReference type="ARBA" id="ARBA00022989"/>
    </source>
</evidence>
<dbReference type="InterPro" id="IPR007387">
    <property type="entry name" value="TRAP_DctQ"/>
</dbReference>
<comment type="caution">
    <text evidence="11">The sequence shown here is derived from an EMBL/GenBank/DDBJ whole genome shotgun (WGS) entry which is preliminary data.</text>
</comment>
<sequence>MKILVNAAYRLVQLMNFLGAAAAIVMTAMVFTGAVMRYFFGAPLRFSDEMVGLLFISMAFLAIPLGVFRNRHITIDILSRNIPRPWAHLVNAVALLILMLFSAAFIMTSYQFMDFSREITARSDIGSLLLWPWMAIMPFCMSVAFLVAVLQFLDSFRVLAGKESFFPGEDEAASDDTEEGSL</sequence>
<dbReference type="PANTHER" id="PTHR35011:SF2">
    <property type="entry name" value="2,3-DIKETO-L-GULONATE TRAP TRANSPORTER SMALL PERMEASE PROTEIN YIAM"/>
    <property type="match status" value="1"/>
</dbReference>
<keyword evidence="7 9" id="KW-0472">Membrane</keyword>